<evidence type="ECO:0000313" key="4">
    <source>
        <dbReference type="Proteomes" id="UP000516052"/>
    </source>
</evidence>
<feature type="compositionally biased region" description="Low complexity" evidence="1">
    <location>
        <begin position="121"/>
        <end position="136"/>
    </location>
</feature>
<dbReference type="Proteomes" id="UP000516052">
    <property type="component" value="Chromosome"/>
</dbReference>
<dbReference type="Gene3D" id="3.40.50.1820">
    <property type="entry name" value="alpha/beta hydrolase"/>
    <property type="match status" value="1"/>
</dbReference>
<organism evidence="3 4">
    <name type="scientific">Streptomyces roseirectus</name>
    <dbReference type="NCBI Taxonomy" id="2768066"/>
    <lineage>
        <taxon>Bacteria</taxon>
        <taxon>Bacillati</taxon>
        <taxon>Actinomycetota</taxon>
        <taxon>Actinomycetes</taxon>
        <taxon>Kitasatosporales</taxon>
        <taxon>Streptomycetaceae</taxon>
        <taxon>Streptomyces</taxon>
    </lineage>
</organism>
<feature type="region of interest" description="Disordered" evidence="1">
    <location>
        <begin position="121"/>
        <end position="151"/>
    </location>
</feature>
<keyword evidence="4" id="KW-1185">Reference proteome</keyword>
<reference evidence="3 4" key="1">
    <citation type="submission" date="2020-08" db="EMBL/GenBank/DDBJ databases">
        <title>A novel species.</title>
        <authorList>
            <person name="Gao J."/>
        </authorList>
    </citation>
    <scope>NUCLEOTIDE SEQUENCE [LARGE SCALE GENOMIC DNA]</scope>
    <source>
        <strain evidence="3 4">CRXT-G-22</strain>
    </source>
</reference>
<evidence type="ECO:0000256" key="1">
    <source>
        <dbReference type="SAM" id="MobiDB-lite"/>
    </source>
</evidence>
<dbReference type="KEGG" id="sroi:IAG44_37160"/>
<feature type="signal peptide" evidence="2">
    <location>
        <begin position="1"/>
        <end position="27"/>
    </location>
</feature>
<dbReference type="SUPFAM" id="SSF141072">
    <property type="entry name" value="CalX-like"/>
    <property type="match status" value="1"/>
</dbReference>
<gene>
    <name evidence="3" type="ORF">IAG44_37160</name>
</gene>
<evidence type="ECO:0008006" key="5">
    <source>
        <dbReference type="Google" id="ProtNLM"/>
    </source>
</evidence>
<dbReference type="InterPro" id="IPR029058">
    <property type="entry name" value="AB_hydrolase_fold"/>
</dbReference>
<keyword evidence="2" id="KW-0732">Signal</keyword>
<sequence>MSRARRIGVTAVAAIAVLAGSPTLAQATQQPSASPSAAHPLPPGWRVSGHDLLWRASQPVPMGDARVEFHANGRLLGVPQPAADGRTFKLALDDAAQAEELTRLQVRASGRRLDVEEPAAAPSLAAPQAAPALPANPVDPGKPGPYRTSSGEYSLPAVKLPGFKVPVEMRGLVIAPKGATGKRPVALFLHGRHSTCYKPGSENDVTGDWPCAKGYKEIPSHQGYVKDQQLLASQGYVTVSISANGINGQDWEADDAGAQARSSLVRRHLARWADWAAKPSSAPAIVRGAPKTDLSKVLLVGHSRGGEGVNRAAMDSLYPPPAAQDGAPGKARWHISGTVLIGPTIFGQNPVADVPSATILPGCDGDVSDLQGEVYVDGTRGVSNGKALHSAVYVVGANHNFFNTEWTPGKAKAPAWDDFYADPEKPDAVCAPGKATRLTADQQHQAGAVYIAAAARLFVAGDDRVRPLLDGTAVRAPSAGKAQVLTHAVGANRGAGFLPDTAVTVSGARLCDEITADPKAACGLDRKKGTSPHFAQWDTEREAGRRAVAVSWTKPGTAARITPAKPLSLAGSQSLALRVFVPPNTRGTKLDVTLVDSANRRAKLGQVAVDGLPGTDATASYWAREVRVPLKTARTFDLKKVKSLELTPRSTSGKAWLIDAWGWRPGTPAAQAAALARVDVGRLTVKEGDSGVRTYRVPVTVSGKGSGQVRYYVLDPDSGKATDKLVTVRPGVSNIDVQVQVKGDTRFGYDQRQDIAVKAVRGAVVGNHRGGVTALNDDPEPKATLTPVTDKVTEGGTLLWRLTLSEKADVDIFKPVRIVPVTEGTELSTKDVDAQWLDDYSGQKPDPERALSKADVWVWLTIEAGQTTADFDIKTVKDSVTEPAESVRVAQTDQDGKELPGTAVTGTVTDAS</sequence>
<feature type="region of interest" description="Disordered" evidence="1">
    <location>
        <begin position="884"/>
        <end position="912"/>
    </location>
</feature>
<evidence type="ECO:0000313" key="3">
    <source>
        <dbReference type="EMBL" id="QNP74536.1"/>
    </source>
</evidence>
<name>A0A7H0IP20_9ACTN</name>
<dbReference type="AlphaFoldDB" id="A0A7H0IP20"/>
<protein>
    <recommendedName>
        <fullName evidence="5">Secreted protein</fullName>
    </recommendedName>
</protein>
<proteinExistence type="predicted"/>
<evidence type="ECO:0000256" key="2">
    <source>
        <dbReference type="SAM" id="SignalP"/>
    </source>
</evidence>
<feature type="chain" id="PRO_5028984426" description="Secreted protein" evidence="2">
    <location>
        <begin position="28"/>
        <end position="912"/>
    </location>
</feature>
<dbReference type="InterPro" id="IPR038081">
    <property type="entry name" value="CalX-like_sf"/>
</dbReference>
<dbReference type="SUPFAM" id="SSF53474">
    <property type="entry name" value="alpha/beta-Hydrolases"/>
    <property type="match status" value="1"/>
</dbReference>
<accession>A0A7H0IP20</accession>
<dbReference type="EMBL" id="CP060828">
    <property type="protein sequence ID" value="QNP74536.1"/>
    <property type="molecule type" value="Genomic_DNA"/>
</dbReference>